<evidence type="ECO:0000256" key="11">
    <source>
        <dbReference type="ARBA" id="ARBA00023136"/>
    </source>
</evidence>
<evidence type="ECO:0000256" key="14">
    <source>
        <dbReference type="ARBA" id="ARBA00030198"/>
    </source>
</evidence>
<evidence type="ECO:0000256" key="1">
    <source>
        <dbReference type="ARBA" id="ARBA00004651"/>
    </source>
</evidence>
<comment type="caution">
    <text evidence="18">The sequence shown here is derived from an EMBL/GenBank/DDBJ whole genome shotgun (WGS) entry which is preliminary data.</text>
</comment>
<evidence type="ECO:0000256" key="5">
    <source>
        <dbReference type="ARBA" id="ARBA00022660"/>
    </source>
</evidence>
<evidence type="ECO:0000259" key="17">
    <source>
        <dbReference type="PROSITE" id="PS50999"/>
    </source>
</evidence>
<evidence type="ECO:0000256" key="15">
    <source>
        <dbReference type="SAM" id="Phobius"/>
    </source>
</evidence>
<evidence type="ECO:0000256" key="9">
    <source>
        <dbReference type="ARBA" id="ARBA00022989"/>
    </source>
</evidence>
<dbReference type="InterPro" id="IPR034227">
    <property type="entry name" value="CuRO_UO_II"/>
</dbReference>
<feature type="transmembrane region" description="Helical" evidence="15">
    <location>
        <begin position="86"/>
        <end position="108"/>
    </location>
</feature>
<evidence type="ECO:0000256" key="8">
    <source>
        <dbReference type="ARBA" id="ARBA00022982"/>
    </source>
</evidence>
<dbReference type="InterPro" id="IPR002429">
    <property type="entry name" value="CcO_II-like_C"/>
</dbReference>
<dbReference type="Pfam" id="PF06481">
    <property type="entry name" value="COX_ARM"/>
    <property type="match status" value="1"/>
</dbReference>
<dbReference type="Proteomes" id="UP001438953">
    <property type="component" value="Unassembled WGS sequence"/>
</dbReference>
<feature type="transmembrane region" description="Helical" evidence="15">
    <location>
        <begin position="39"/>
        <end position="62"/>
    </location>
</feature>
<evidence type="ECO:0000259" key="16">
    <source>
        <dbReference type="PROSITE" id="PS50857"/>
    </source>
</evidence>
<keyword evidence="3" id="KW-0813">Transport</keyword>
<dbReference type="SUPFAM" id="SSF81464">
    <property type="entry name" value="Cytochrome c oxidase subunit II-like, transmembrane region"/>
    <property type="match status" value="1"/>
</dbReference>
<evidence type="ECO:0000256" key="3">
    <source>
        <dbReference type="ARBA" id="ARBA00022448"/>
    </source>
</evidence>
<accession>A0ABV1SDM6</accession>
<keyword evidence="13" id="KW-0449">Lipoprotein</keyword>
<dbReference type="PANTHER" id="PTHR22888:SF18">
    <property type="entry name" value="CYTOCHROME BO(3) UBIQUINOL OXIDASE SUBUNIT 2"/>
    <property type="match status" value="1"/>
</dbReference>
<comment type="subcellular location">
    <subcellularLocation>
        <location evidence="1">Cell membrane</location>
        <topology evidence="1">Multi-pass membrane protein</topology>
    </subcellularLocation>
</comment>
<proteinExistence type="inferred from homology"/>
<dbReference type="PROSITE" id="PS51257">
    <property type="entry name" value="PROKAR_LIPOPROTEIN"/>
    <property type="match status" value="1"/>
</dbReference>
<evidence type="ECO:0000256" key="2">
    <source>
        <dbReference type="ARBA" id="ARBA00007866"/>
    </source>
</evidence>
<sequence>MLKHLKLPLMLLAAASLAGCQYEVLFPSGWVAEQERDLLVISTVLMLLIIIPVVIMTVYFPWKYRHDRDDQSDYEPEFAHSTKIEVVVWGIPVIIVAILGVILAIYTYRLDPYRPLDHTENMGAPVEVEAVSLDWKWLFIYPEQGVASVNELVIPEGRPINMKLSGSTVMNTFWVPALAGMVYSMAGMETKLHFIADETGDFQSRSAHYSGPGFSKMTFTTHAVNDADFDAWVAKAKAEGEPLTRESYLQLEQPTIDAPVSYYSSVVDGLFDRIVGLCVEENKVCMNEMMMLDMHRDQIAGHEGEKAEGEGGEHATIGMPKHLFEYDDQRAIDGHGNLISLPADTSEEHMSALDARQIMAQAALGADGLCLPNQEYKTNVN</sequence>
<gene>
    <name evidence="18" type="primary">cyoA</name>
    <name evidence="18" type="ORF">VSX56_04490</name>
</gene>
<reference evidence="18 19" key="1">
    <citation type="submission" date="2024-01" db="EMBL/GenBank/DDBJ databases">
        <authorList>
            <person name="Deng Y."/>
            <person name="Su J."/>
        </authorList>
    </citation>
    <scope>NUCLEOTIDE SEQUENCE [LARGE SCALE GENOMIC DNA]</scope>
    <source>
        <strain evidence="18 19">CPCC 100088</strain>
    </source>
</reference>
<dbReference type="SUPFAM" id="SSF49503">
    <property type="entry name" value="Cupredoxins"/>
    <property type="match status" value="1"/>
</dbReference>
<evidence type="ECO:0000256" key="6">
    <source>
        <dbReference type="ARBA" id="ARBA00022692"/>
    </source>
</evidence>
<reference evidence="18 19" key="2">
    <citation type="submission" date="2024-06" db="EMBL/GenBank/DDBJ databases">
        <title>Thioclava kandeliae sp. nov. from a rhizosphere soil sample of Kandelia candel in a mangrove.</title>
        <authorList>
            <person name="Mu T."/>
        </authorList>
    </citation>
    <scope>NUCLEOTIDE SEQUENCE [LARGE SCALE GENOMIC DNA]</scope>
    <source>
        <strain evidence="18 19">CPCC 100088</strain>
    </source>
</reference>
<dbReference type="PANTHER" id="PTHR22888">
    <property type="entry name" value="CYTOCHROME C OXIDASE, SUBUNIT II"/>
    <property type="match status" value="1"/>
</dbReference>
<keyword evidence="4" id="KW-1003">Cell membrane</keyword>
<evidence type="ECO:0000256" key="12">
    <source>
        <dbReference type="ARBA" id="ARBA00023139"/>
    </source>
</evidence>
<dbReference type="Gene3D" id="1.10.287.90">
    <property type="match status" value="1"/>
</dbReference>
<name>A0ABV1SDM6_9RHOB</name>
<feature type="domain" description="Cytochrome oxidase subunit II copper A binding" evidence="16">
    <location>
        <begin position="123"/>
        <end position="235"/>
    </location>
</feature>
<evidence type="ECO:0000256" key="10">
    <source>
        <dbReference type="ARBA" id="ARBA00023002"/>
    </source>
</evidence>
<keyword evidence="10" id="KW-0560">Oxidoreductase</keyword>
<dbReference type="EMBL" id="JAYWLC010000002">
    <property type="protein sequence ID" value="MER5171027.1"/>
    <property type="molecule type" value="Genomic_DNA"/>
</dbReference>
<organism evidence="18 19">
    <name type="scientific">Thioclava kandeliae</name>
    <dbReference type="NCBI Taxonomy" id="3070818"/>
    <lineage>
        <taxon>Bacteria</taxon>
        <taxon>Pseudomonadati</taxon>
        <taxon>Pseudomonadota</taxon>
        <taxon>Alphaproteobacteria</taxon>
        <taxon>Rhodobacterales</taxon>
        <taxon>Paracoccaceae</taxon>
        <taxon>Thioclava</taxon>
    </lineage>
</organism>
<evidence type="ECO:0000313" key="19">
    <source>
        <dbReference type="Proteomes" id="UP001438953"/>
    </source>
</evidence>
<comment type="similarity">
    <text evidence="2">Belongs to the cytochrome c oxidase subunit 2 family.</text>
</comment>
<keyword evidence="19" id="KW-1185">Reference proteome</keyword>
<dbReference type="InterPro" id="IPR010514">
    <property type="entry name" value="COX_ARM"/>
</dbReference>
<evidence type="ECO:0000256" key="4">
    <source>
        <dbReference type="ARBA" id="ARBA00022475"/>
    </source>
</evidence>
<dbReference type="InterPro" id="IPR036257">
    <property type="entry name" value="Cyt_c_oxidase_su2_TM_sf"/>
</dbReference>
<keyword evidence="6 15" id="KW-0812">Transmembrane</keyword>
<evidence type="ECO:0000313" key="18">
    <source>
        <dbReference type="EMBL" id="MER5171027.1"/>
    </source>
</evidence>
<keyword evidence="11 15" id="KW-0472">Membrane</keyword>
<feature type="domain" description="Cytochrome oxidase subunit II transmembrane region profile" evidence="17">
    <location>
        <begin position="16"/>
        <end position="114"/>
    </location>
</feature>
<protein>
    <recommendedName>
        <fullName evidence="14">Ubiquinol oxidase polypeptide II</fullName>
    </recommendedName>
</protein>
<evidence type="ECO:0000256" key="13">
    <source>
        <dbReference type="ARBA" id="ARBA00023288"/>
    </source>
</evidence>
<dbReference type="InterPro" id="IPR011759">
    <property type="entry name" value="Cyt_c_oxidase_su2_TM_dom"/>
</dbReference>
<evidence type="ECO:0000256" key="7">
    <source>
        <dbReference type="ARBA" id="ARBA00022729"/>
    </source>
</evidence>
<keyword evidence="5" id="KW-0679">Respiratory chain</keyword>
<dbReference type="InterPro" id="IPR008972">
    <property type="entry name" value="Cupredoxin"/>
</dbReference>
<dbReference type="NCBIfam" id="TIGR01433">
    <property type="entry name" value="CyoA"/>
    <property type="match status" value="1"/>
</dbReference>
<dbReference type="RefSeq" id="WP_350935129.1">
    <property type="nucleotide sequence ID" value="NZ_JAYWLC010000002.1"/>
</dbReference>
<keyword evidence="12" id="KW-0564">Palmitate</keyword>
<dbReference type="InterPro" id="IPR006333">
    <property type="entry name" value="Cyt_o_ubiquinol_oxidase_su2"/>
</dbReference>
<dbReference type="PROSITE" id="PS50857">
    <property type="entry name" value="COX2_CUA"/>
    <property type="match status" value="1"/>
</dbReference>
<keyword evidence="9 15" id="KW-1133">Transmembrane helix</keyword>
<keyword evidence="7" id="KW-0732">Signal</keyword>
<dbReference type="Gene3D" id="2.60.40.420">
    <property type="entry name" value="Cupredoxins - blue copper proteins"/>
    <property type="match status" value="1"/>
</dbReference>
<dbReference type="CDD" id="cd04212">
    <property type="entry name" value="CuRO_UO_II"/>
    <property type="match status" value="1"/>
</dbReference>
<keyword evidence="8" id="KW-0249">Electron transport</keyword>
<dbReference type="InterPro" id="IPR045187">
    <property type="entry name" value="CcO_II"/>
</dbReference>
<dbReference type="PROSITE" id="PS50999">
    <property type="entry name" value="COX2_TM"/>
    <property type="match status" value="1"/>
</dbReference>